<dbReference type="Proteomes" id="UP000241690">
    <property type="component" value="Unassembled WGS sequence"/>
</dbReference>
<proteinExistence type="predicted"/>
<accession>A0A2T4AQA2</accession>
<name>A0A2T4AQA2_TRIHA</name>
<evidence type="ECO:0000313" key="1">
    <source>
        <dbReference type="EMBL" id="PTB59246.1"/>
    </source>
</evidence>
<evidence type="ECO:0000313" key="2">
    <source>
        <dbReference type="Proteomes" id="UP000241690"/>
    </source>
</evidence>
<dbReference type="AlphaFoldDB" id="A0A2T4AQA2"/>
<keyword evidence="2" id="KW-1185">Reference proteome</keyword>
<sequence>MMDATTLKVLCSFSFSFLCILFPSACQLLLSHARYATLRCIYTGIQLQRTILCSHVYFLGRHYRLFNLVFISRRI</sequence>
<dbReference type="GeneID" id="36622704"/>
<protein>
    <submittedName>
        <fullName evidence="1">Uncharacterized protein</fullName>
    </submittedName>
</protein>
<dbReference type="EMBL" id="KZ679676">
    <property type="protein sequence ID" value="PTB59246.1"/>
    <property type="molecule type" value="Genomic_DNA"/>
</dbReference>
<organism evidence="1 2">
    <name type="scientific">Trichoderma harzianum CBS 226.95</name>
    <dbReference type="NCBI Taxonomy" id="983964"/>
    <lineage>
        <taxon>Eukaryota</taxon>
        <taxon>Fungi</taxon>
        <taxon>Dikarya</taxon>
        <taxon>Ascomycota</taxon>
        <taxon>Pezizomycotina</taxon>
        <taxon>Sordariomycetes</taxon>
        <taxon>Hypocreomycetidae</taxon>
        <taxon>Hypocreales</taxon>
        <taxon>Hypocreaceae</taxon>
        <taxon>Trichoderma</taxon>
    </lineage>
</organism>
<reference evidence="1 2" key="1">
    <citation type="submission" date="2016-07" db="EMBL/GenBank/DDBJ databases">
        <title>Multiple horizontal gene transfer events from other fungi enriched the ability of initially mycotrophic Trichoderma (Ascomycota) to feed on dead plant biomass.</title>
        <authorList>
            <consortium name="DOE Joint Genome Institute"/>
            <person name="Aerts A."/>
            <person name="Atanasova L."/>
            <person name="Chenthamara K."/>
            <person name="Zhang J."/>
            <person name="Grujic M."/>
            <person name="Henrissat B."/>
            <person name="Kuo A."/>
            <person name="Salamov A."/>
            <person name="Lipzen A."/>
            <person name="Labutti K."/>
            <person name="Barry K."/>
            <person name="Miao Y."/>
            <person name="Rahimi M.J."/>
            <person name="Shen Q."/>
            <person name="Grigoriev I.V."/>
            <person name="Kubicek C.P."/>
            <person name="Druzhinina I.S."/>
        </authorList>
    </citation>
    <scope>NUCLEOTIDE SEQUENCE [LARGE SCALE GENOMIC DNA]</scope>
    <source>
        <strain evidence="1 2">CBS 226.95</strain>
    </source>
</reference>
<dbReference type="RefSeq" id="XP_024778923.1">
    <property type="nucleotide sequence ID" value="XM_024914139.1"/>
</dbReference>
<gene>
    <name evidence="1" type="ORF">M431DRAFT_298176</name>
</gene>